<dbReference type="Proteomes" id="UP000010866">
    <property type="component" value="Chromosome"/>
</dbReference>
<evidence type="ECO:0000256" key="1">
    <source>
        <dbReference type="ARBA" id="ARBA00009668"/>
    </source>
</evidence>
<dbReference type="GeneID" id="14406588"/>
<dbReference type="Pfam" id="PF08542">
    <property type="entry name" value="Rep_fac_C"/>
    <property type="match status" value="1"/>
</dbReference>
<dbReference type="Gene3D" id="1.20.272.10">
    <property type="match status" value="1"/>
</dbReference>
<sequence length="346" mass="39037">MQASIKDIWTVKYRPSRLEELVGNEESVNTLRRLALSRNVPHLLLYGPSNSGKATAAFALANEIYGEGSERNFTYFNASDFFDNGKSYLVRDKRFTRILGTDDPRKIQKSVISVFKEIINEYASMAPIDSDYKIIFIDSSETLDTNAQHALRRIMEKYTTTCRFILSTTQPSRLIAPLRSRGLQLFFRHVSDEKLADFIKHIAETEGFLITENGVQALLYHSRGNVATSLNTLQVAVILSNGEPIGAQAIYTAAVREEVGDVRLLYEAATVGNIIEARKFIDRMLVDYGFTGNEILERLHRIVAGSGEPEQRIARWNIKIADANFKMLQAANDRIQLEALVTDFCN</sequence>
<evidence type="ECO:0000259" key="7">
    <source>
        <dbReference type="Pfam" id="PF00004"/>
    </source>
</evidence>
<dbReference type="InterPro" id="IPR003959">
    <property type="entry name" value="ATPase_AAA_core"/>
</dbReference>
<keyword evidence="3" id="KW-0235">DNA replication</keyword>
<feature type="domain" description="ATPase AAA-type core" evidence="7">
    <location>
        <begin position="43"/>
        <end position="181"/>
    </location>
</feature>
<organism evidence="9 10">
    <name type="scientific">Methanomethylovorans hollandica (strain DSM 15978 / NBRC 107637 / DMS1)</name>
    <dbReference type="NCBI Taxonomy" id="867904"/>
    <lineage>
        <taxon>Archaea</taxon>
        <taxon>Methanobacteriati</taxon>
        <taxon>Methanobacteriota</taxon>
        <taxon>Stenosarchaea group</taxon>
        <taxon>Methanomicrobia</taxon>
        <taxon>Methanosarcinales</taxon>
        <taxon>Methanosarcinaceae</taxon>
        <taxon>Methanomethylovorans</taxon>
    </lineage>
</organism>
<dbReference type="NCBIfam" id="NF009067">
    <property type="entry name" value="PRK12402.1"/>
    <property type="match status" value="1"/>
</dbReference>
<dbReference type="GO" id="GO:0003689">
    <property type="term" value="F:DNA clamp loader activity"/>
    <property type="evidence" value="ECO:0007669"/>
    <property type="project" value="TreeGrafter"/>
</dbReference>
<dbReference type="PANTHER" id="PTHR11669:SF20">
    <property type="entry name" value="REPLICATION FACTOR C SUBUNIT 4"/>
    <property type="match status" value="1"/>
</dbReference>
<dbReference type="Gene3D" id="3.40.50.300">
    <property type="entry name" value="P-loop containing nucleotide triphosphate hydrolases"/>
    <property type="match status" value="1"/>
</dbReference>
<dbReference type="HOGENOM" id="CLU_042324_2_1_2"/>
<dbReference type="InterPro" id="IPR008921">
    <property type="entry name" value="DNA_pol3_clamp-load_cplx_C"/>
</dbReference>
<protein>
    <recommendedName>
        <fullName evidence="2">Replication factor C small subunit</fullName>
    </recommendedName>
    <alternativeName>
        <fullName evidence="6">Clamp loader small subunit</fullName>
    </alternativeName>
</protein>
<dbReference type="GO" id="GO:0005663">
    <property type="term" value="C:DNA replication factor C complex"/>
    <property type="evidence" value="ECO:0007669"/>
    <property type="project" value="TreeGrafter"/>
</dbReference>
<feature type="domain" description="Replication factor C C-terminal" evidence="8">
    <location>
        <begin position="262"/>
        <end position="341"/>
    </location>
</feature>
<evidence type="ECO:0000256" key="2">
    <source>
        <dbReference type="ARBA" id="ARBA00014164"/>
    </source>
</evidence>
<dbReference type="InterPro" id="IPR050238">
    <property type="entry name" value="DNA_Rep/Repair_Clamp_Loader"/>
</dbReference>
<evidence type="ECO:0000256" key="5">
    <source>
        <dbReference type="ARBA" id="ARBA00022840"/>
    </source>
</evidence>
<proteinExistence type="inferred from homology"/>
<reference evidence="10" key="1">
    <citation type="submission" date="2012-02" db="EMBL/GenBank/DDBJ databases">
        <title>Complete sequence of chromosome of Methanomethylovorans hollandica DSM 15978.</title>
        <authorList>
            <person name="Lucas S."/>
            <person name="Copeland A."/>
            <person name="Lapidus A."/>
            <person name="Glavina del Rio T."/>
            <person name="Dalin E."/>
            <person name="Tice H."/>
            <person name="Bruce D."/>
            <person name="Goodwin L."/>
            <person name="Pitluck S."/>
            <person name="Peters L."/>
            <person name="Mikhailova N."/>
            <person name="Held B."/>
            <person name="Kyrpides N."/>
            <person name="Mavromatis K."/>
            <person name="Ivanova N."/>
            <person name="Brettin T."/>
            <person name="Detter J.C."/>
            <person name="Han C."/>
            <person name="Larimer F."/>
            <person name="Land M."/>
            <person name="Hauser L."/>
            <person name="Markowitz V."/>
            <person name="Cheng J.-F."/>
            <person name="Hugenholtz P."/>
            <person name="Woyke T."/>
            <person name="Wu D."/>
            <person name="Spring S."/>
            <person name="Schroeder M."/>
            <person name="Brambilla E."/>
            <person name="Klenk H.-P."/>
            <person name="Eisen J.A."/>
        </authorList>
    </citation>
    <scope>NUCLEOTIDE SEQUENCE [LARGE SCALE GENOMIC DNA]</scope>
    <source>
        <strain evidence="10">DSM 15978 / NBRC 107637 / DMS1</strain>
    </source>
</reference>
<dbReference type="GO" id="GO:0006261">
    <property type="term" value="P:DNA-templated DNA replication"/>
    <property type="evidence" value="ECO:0007669"/>
    <property type="project" value="TreeGrafter"/>
</dbReference>
<dbReference type="SUPFAM" id="SSF48019">
    <property type="entry name" value="post-AAA+ oligomerization domain-like"/>
    <property type="match status" value="1"/>
</dbReference>
<dbReference type="KEGG" id="mhz:Metho_2075"/>
<evidence type="ECO:0000313" key="9">
    <source>
        <dbReference type="EMBL" id="AGB50241.1"/>
    </source>
</evidence>
<evidence type="ECO:0000256" key="3">
    <source>
        <dbReference type="ARBA" id="ARBA00022705"/>
    </source>
</evidence>
<dbReference type="EMBL" id="CP003362">
    <property type="protein sequence ID" value="AGB50241.1"/>
    <property type="molecule type" value="Genomic_DNA"/>
</dbReference>
<dbReference type="InterPro" id="IPR013748">
    <property type="entry name" value="Rep_factorC_C"/>
</dbReference>
<dbReference type="CDD" id="cd00009">
    <property type="entry name" value="AAA"/>
    <property type="match status" value="1"/>
</dbReference>
<dbReference type="GO" id="GO:0016887">
    <property type="term" value="F:ATP hydrolysis activity"/>
    <property type="evidence" value="ECO:0007669"/>
    <property type="project" value="InterPro"/>
</dbReference>
<dbReference type="PANTHER" id="PTHR11669">
    <property type="entry name" value="REPLICATION FACTOR C / DNA POLYMERASE III GAMMA-TAU SUBUNIT"/>
    <property type="match status" value="1"/>
</dbReference>
<accession>L0KYQ9</accession>
<dbReference type="SUPFAM" id="SSF52540">
    <property type="entry name" value="P-loop containing nucleoside triphosphate hydrolases"/>
    <property type="match status" value="1"/>
</dbReference>
<dbReference type="STRING" id="867904.Metho_2075"/>
<dbReference type="InterPro" id="IPR027417">
    <property type="entry name" value="P-loop_NTPase"/>
</dbReference>
<comment type="similarity">
    <text evidence="1">Belongs to the activator 1 small subunits family. RfcS subfamily.</text>
</comment>
<keyword evidence="5" id="KW-0067">ATP-binding</keyword>
<evidence type="ECO:0000256" key="6">
    <source>
        <dbReference type="ARBA" id="ARBA00031749"/>
    </source>
</evidence>
<dbReference type="GO" id="GO:0003677">
    <property type="term" value="F:DNA binding"/>
    <property type="evidence" value="ECO:0007669"/>
    <property type="project" value="InterPro"/>
</dbReference>
<evidence type="ECO:0000313" key="10">
    <source>
        <dbReference type="Proteomes" id="UP000010866"/>
    </source>
</evidence>
<dbReference type="Pfam" id="PF00004">
    <property type="entry name" value="AAA"/>
    <property type="match status" value="1"/>
</dbReference>
<keyword evidence="10" id="KW-1185">Reference proteome</keyword>
<dbReference type="RefSeq" id="WP_015325406.1">
    <property type="nucleotide sequence ID" value="NC_019977.1"/>
</dbReference>
<evidence type="ECO:0000256" key="4">
    <source>
        <dbReference type="ARBA" id="ARBA00022741"/>
    </source>
</evidence>
<keyword evidence="4" id="KW-0547">Nucleotide-binding</keyword>
<dbReference type="AlphaFoldDB" id="L0KYQ9"/>
<dbReference type="GO" id="GO:0006281">
    <property type="term" value="P:DNA repair"/>
    <property type="evidence" value="ECO:0007669"/>
    <property type="project" value="TreeGrafter"/>
</dbReference>
<dbReference type="Gene3D" id="1.10.8.60">
    <property type="match status" value="1"/>
</dbReference>
<evidence type="ECO:0000259" key="8">
    <source>
        <dbReference type="Pfam" id="PF08542"/>
    </source>
</evidence>
<dbReference type="GO" id="GO:0005524">
    <property type="term" value="F:ATP binding"/>
    <property type="evidence" value="ECO:0007669"/>
    <property type="project" value="UniProtKB-KW"/>
</dbReference>
<name>L0KYQ9_METHD</name>
<gene>
    <name evidence="9" type="ordered locus">Metho_2075</name>
</gene>